<comment type="function">
    <text evidence="7">Part of the twin-arginine translocation (Tat) system that transports large folded proteins containing a characteristic twin-arginine motif in their signal peptide across membranes. Together with TatB, TatC is part of a receptor directly interacting with Tat signal peptides.</text>
</comment>
<dbReference type="InterPro" id="IPR002033">
    <property type="entry name" value="TatC"/>
</dbReference>
<dbReference type="PRINTS" id="PR01840">
    <property type="entry name" value="TATCFAMILY"/>
</dbReference>
<keyword evidence="6 7" id="KW-0472">Membrane</keyword>
<evidence type="ECO:0000313" key="9">
    <source>
        <dbReference type="EMBL" id="UTI64573.1"/>
    </source>
</evidence>
<gene>
    <name evidence="7 9" type="primary">tatC</name>
    <name evidence="9" type="ORF">NBH00_24970</name>
</gene>
<comment type="similarity">
    <text evidence="7">Belongs to the TatC family.</text>
</comment>
<name>A0ABY5DTG8_9ACTN</name>
<feature type="compositionally biased region" description="Acidic residues" evidence="8">
    <location>
        <begin position="381"/>
        <end position="390"/>
    </location>
</feature>
<feature type="transmembrane region" description="Helical" evidence="7">
    <location>
        <begin position="27"/>
        <end position="45"/>
    </location>
</feature>
<feature type="compositionally biased region" description="Acidic residues" evidence="8">
    <location>
        <begin position="362"/>
        <end position="373"/>
    </location>
</feature>
<keyword evidence="10" id="KW-1185">Reference proteome</keyword>
<keyword evidence="4 7" id="KW-1133">Transmembrane helix</keyword>
<feature type="compositionally biased region" description="Acidic residues" evidence="8">
    <location>
        <begin position="324"/>
        <end position="344"/>
    </location>
</feature>
<accession>A0ABY5DTG8</accession>
<reference evidence="9 10" key="1">
    <citation type="submission" date="2022-06" db="EMBL/GenBank/DDBJ databases">
        <title>Paraconexibacter antarcticus.</title>
        <authorList>
            <person name="Kim C.S."/>
        </authorList>
    </citation>
    <scope>NUCLEOTIDE SEQUENCE [LARGE SCALE GENOMIC DNA]</scope>
    <source>
        <strain evidence="9 10">02-257</strain>
    </source>
</reference>
<evidence type="ECO:0000256" key="8">
    <source>
        <dbReference type="SAM" id="MobiDB-lite"/>
    </source>
</evidence>
<feature type="transmembrane region" description="Helical" evidence="7">
    <location>
        <begin position="180"/>
        <end position="207"/>
    </location>
</feature>
<evidence type="ECO:0000256" key="1">
    <source>
        <dbReference type="ARBA" id="ARBA00004141"/>
    </source>
</evidence>
<evidence type="ECO:0000256" key="3">
    <source>
        <dbReference type="ARBA" id="ARBA00022927"/>
    </source>
</evidence>
<feature type="transmembrane region" description="Helical" evidence="7">
    <location>
        <begin position="289"/>
        <end position="309"/>
    </location>
</feature>
<feature type="region of interest" description="Disordered" evidence="8">
    <location>
        <begin position="318"/>
        <end position="404"/>
    </location>
</feature>
<dbReference type="HAMAP" id="MF_00902">
    <property type="entry name" value="TatC"/>
    <property type="match status" value="1"/>
</dbReference>
<evidence type="ECO:0000256" key="5">
    <source>
        <dbReference type="ARBA" id="ARBA00023010"/>
    </source>
</evidence>
<comment type="subunit">
    <text evidence="7">The Tat system comprises two distinct complexes: a TatABC complex, containing multiple copies of TatA, TatB and TatC subunits, and a separate TatA complex, containing only TatA subunits. Substrates initially bind to the TatABC complex, which probably triggers association of the separate TatA complex to form the active translocon.</text>
</comment>
<comment type="subcellular location">
    <subcellularLocation>
        <location evidence="7">Cell membrane</location>
        <topology evidence="7">Multi-pass membrane protein</topology>
    </subcellularLocation>
    <subcellularLocation>
        <location evidence="1">Membrane</location>
        <topology evidence="1">Multi-pass membrane protein</topology>
    </subcellularLocation>
</comment>
<keyword evidence="7" id="KW-0813">Transport</keyword>
<evidence type="ECO:0000256" key="6">
    <source>
        <dbReference type="ARBA" id="ARBA00023136"/>
    </source>
</evidence>
<dbReference type="RefSeq" id="WP_254571274.1">
    <property type="nucleotide sequence ID" value="NZ_CP098502.1"/>
</dbReference>
<keyword evidence="3 7" id="KW-0653">Protein transport</keyword>
<dbReference type="Pfam" id="PF00902">
    <property type="entry name" value="TatC"/>
    <property type="match status" value="1"/>
</dbReference>
<evidence type="ECO:0000256" key="7">
    <source>
        <dbReference type="HAMAP-Rule" id="MF_00902"/>
    </source>
</evidence>
<dbReference type="EMBL" id="CP098502">
    <property type="protein sequence ID" value="UTI64573.1"/>
    <property type="molecule type" value="Genomic_DNA"/>
</dbReference>
<keyword evidence="7" id="KW-1003">Cell membrane</keyword>
<dbReference type="PANTHER" id="PTHR30371:SF0">
    <property type="entry name" value="SEC-INDEPENDENT PROTEIN TRANSLOCASE PROTEIN TATC, CHLOROPLASTIC-RELATED"/>
    <property type="match status" value="1"/>
</dbReference>
<evidence type="ECO:0000256" key="4">
    <source>
        <dbReference type="ARBA" id="ARBA00022989"/>
    </source>
</evidence>
<feature type="transmembrane region" description="Helical" evidence="7">
    <location>
        <begin position="147"/>
        <end position="168"/>
    </location>
</feature>
<dbReference type="PANTHER" id="PTHR30371">
    <property type="entry name" value="SEC-INDEPENDENT PROTEIN TRANSLOCASE PROTEIN TATC"/>
    <property type="match status" value="1"/>
</dbReference>
<feature type="transmembrane region" description="Helical" evidence="7">
    <location>
        <begin position="227"/>
        <end position="253"/>
    </location>
</feature>
<proteinExistence type="inferred from homology"/>
<evidence type="ECO:0000313" key="10">
    <source>
        <dbReference type="Proteomes" id="UP001056035"/>
    </source>
</evidence>
<dbReference type="Proteomes" id="UP001056035">
    <property type="component" value="Chromosome"/>
</dbReference>
<organism evidence="9 10">
    <name type="scientific">Paraconexibacter antarcticus</name>
    <dbReference type="NCBI Taxonomy" id="2949664"/>
    <lineage>
        <taxon>Bacteria</taxon>
        <taxon>Bacillati</taxon>
        <taxon>Actinomycetota</taxon>
        <taxon>Thermoleophilia</taxon>
        <taxon>Solirubrobacterales</taxon>
        <taxon>Paraconexibacteraceae</taxon>
        <taxon>Paraconexibacter</taxon>
    </lineage>
</organism>
<keyword evidence="2 7" id="KW-0812">Transmembrane</keyword>
<feature type="transmembrane region" description="Helical" evidence="7">
    <location>
        <begin position="265"/>
        <end position="283"/>
    </location>
</feature>
<keyword evidence="5 7" id="KW-0811">Translocation</keyword>
<protein>
    <recommendedName>
        <fullName evidence="7">Sec-independent protein translocase protein TatC</fullName>
    </recommendedName>
</protein>
<sequence length="404" mass="44830">MPKVIKPIGHDERLSLTDHLDELRSRLVIMAITLVVSFVVCAWQNQALLDFIGKPLATQTETRTKEGKGLLGQAYIAEEGVRALRVDQIATLKTLIADKQVSAPTRATFTTQLAAAQKALQALPKSPPANKPITIGIGEPFTQTITIAAYFALLFALPLLLYQLYAFVLPAFSPEEKKVALPLMSMVPVLFIAGVAFGYFVVLPAATRFLQNFNSDQFNVLVQAKDYYKFAILTLASIGLVFQLPVGLLAVTRMGIVHVKQLREWRRYAIVATAVLAMVLPGTDPVSMILEFLILYALYELSLVMAFFMDRGKEQRQRSSRWDLDDDDEDDDDDSDDDDDDDPEPSGTPPDLSAPVPVPIVDDLDDDEEEWLLEDTRDAEPWPEDDEAEDGAGHVLTPPRDQDV</sequence>
<evidence type="ECO:0000256" key="2">
    <source>
        <dbReference type="ARBA" id="ARBA00022692"/>
    </source>
</evidence>
<dbReference type="NCBIfam" id="TIGR00945">
    <property type="entry name" value="tatC"/>
    <property type="match status" value="1"/>
</dbReference>